<reference evidence="2" key="1">
    <citation type="submission" date="2022-05" db="EMBL/GenBank/DDBJ databases">
        <title>The Musa troglodytarum L. genome provides insights into the mechanism of non-climacteric behaviour and enrichment of carotenoids.</title>
        <authorList>
            <person name="Wang J."/>
        </authorList>
    </citation>
    <scope>NUCLEOTIDE SEQUENCE</scope>
    <source>
        <tissue evidence="2">Leaf</tissue>
    </source>
</reference>
<evidence type="ECO:0000313" key="3">
    <source>
        <dbReference type="Proteomes" id="UP001055439"/>
    </source>
</evidence>
<organism evidence="2 3">
    <name type="scientific">Musa troglodytarum</name>
    <name type="common">fe'i banana</name>
    <dbReference type="NCBI Taxonomy" id="320322"/>
    <lineage>
        <taxon>Eukaryota</taxon>
        <taxon>Viridiplantae</taxon>
        <taxon>Streptophyta</taxon>
        <taxon>Embryophyta</taxon>
        <taxon>Tracheophyta</taxon>
        <taxon>Spermatophyta</taxon>
        <taxon>Magnoliopsida</taxon>
        <taxon>Liliopsida</taxon>
        <taxon>Zingiberales</taxon>
        <taxon>Musaceae</taxon>
        <taxon>Musa</taxon>
    </lineage>
</organism>
<proteinExistence type="predicted"/>
<dbReference type="EMBL" id="CP097511">
    <property type="protein sequence ID" value="URE47027.1"/>
    <property type="molecule type" value="Genomic_DNA"/>
</dbReference>
<feature type="region of interest" description="Disordered" evidence="1">
    <location>
        <begin position="1"/>
        <end position="20"/>
    </location>
</feature>
<accession>A0A9E7IDD5</accession>
<sequence>MDSAEGARPHLIRNDGASDSDRSVVFNAEANRAHGSSFSFDNKPRDAQGSYLAEGSLGGEELCSSLFSEHPPPPLLLDAWDYDNFKLSPQ</sequence>
<gene>
    <name evidence="2" type="ORF">MUK42_25175</name>
</gene>
<name>A0A9E7IDD5_9LILI</name>
<dbReference type="Proteomes" id="UP001055439">
    <property type="component" value="Chromosome 9"/>
</dbReference>
<protein>
    <submittedName>
        <fullName evidence="2">Uncharacterized protein</fullName>
    </submittedName>
</protein>
<evidence type="ECO:0000313" key="2">
    <source>
        <dbReference type="EMBL" id="URE47027.1"/>
    </source>
</evidence>
<evidence type="ECO:0000256" key="1">
    <source>
        <dbReference type="SAM" id="MobiDB-lite"/>
    </source>
</evidence>
<keyword evidence="3" id="KW-1185">Reference proteome</keyword>
<dbReference type="AlphaFoldDB" id="A0A9E7IDD5"/>